<evidence type="ECO:0000313" key="5">
    <source>
        <dbReference type="EMBL" id="CCA73845.1"/>
    </source>
</evidence>
<protein>
    <recommendedName>
        <fullName evidence="4">Checkpoint protein</fullName>
    </recommendedName>
</protein>
<dbReference type="InterPro" id="IPR007150">
    <property type="entry name" value="HUS1/Mec3"/>
</dbReference>
<dbReference type="STRING" id="1109443.G4TRA2"/>
<dbReference type="HOGENOM" id="CLU_035754_2_0_1"/>
<dbReference type="OMA" id="VCWMRLE"/>
<dbReference type="eggNOG" id="KOG3999">
    <property type="taxonomic scope" value="Eukaryota"/>
</dbReference>
<dbReference type="InterPro" id="IPR046938">
    <property type="entry name" value="DNA_clamp_sf"/>
</dbReference>
<dbReference type="GO" id="GO:0000724">
    <property type="term" value="P:double-strand break repair via homologous recombination"/>
    <property type="evidence" value="ECO:0007669"/>
    <property type="project" value="TreeGrafter"/>
</dbReference>
<dbReference type="GO" id="GO:0000723">
    <property type="term" value="P:telomere maintenance"/>
    <property type="evidence" value="ECO:0007669"/>
    <property type="project" value="TreeGrafter"/>
</dbReference>
<proteinExistence type="inferred from homology"/>
<dbReference type="GO" id="GO:0044778">
    <property type="term" value="P:meiotic DNA integrity checkpoint signaling"/>
    <property type="evidence" value="ECO:0007669"/>
    <property type="project" value="TreeGrafter"/>
</dbReference>
<evidence type="ECO:0000256" key="1">
    <source>
        <dbReference type="ARBA" id="ARBA00004123"/>
    </source>
</evidence>
<comment type="similarity">
    <text evidence="2 4">Belongs to the HUS1 family.</text>
</comment>
<evidence type="ECO:0000256" key="3">
    <source>
        <dbReference type="ARBA" id="ARBA00023242"/>
    </source>
</evidence>
<dbReference type="PANTHER" id="PTHR12900">
    <property type="entry name" value="MITOTIC AND DNA DAMAGE CHECKPOINT PROTEIN HUS1"/>
    <property type="match status" value="1"/>
</dbReference>
<gene>
    <name evidence="5" type="ORF">PIIN_07799</name>
</gene>
<dbReference type="GO" id="GO:0033314">
    <property type="term" value="P:mitotic DNA replication checkpoint signaling"/>
    <property type="evidence" value="ECO:0007669"/>
    <property type="project" value="TreeGrafter"/>
</dbReference>
<evidence type="ECO:0000313" key="6">
    <source>
        <dbReference type="Proteomes" id="UP000007148"/>
    </source>
</evidence>
<dbReference type="FunCoup" id="G4TRA2">
    <property type="interactions" value="322"/>
</dbReference>
<dbReference type="GO" id="GO:0035861">
    <property type="term" value="C:site of double-strand break"/>
    <property type="evidence" value="ECO:0007669"/>
    <property type="project" value="TreeGrafter"/>
</dbReference>
<comment type="subcellular location">
    <subcellularLocation>
        <location evidence="1">Nucleus</location>
    </subcellularLocation>
</comment>
<dbReference type="AlphaFoldDB" id="G4TRA2"/>
<dbReference type="PANTHER" id="PTHR12900:SF0">
    <property type="entry name" value="CHECKPOINT PROTEIN"/>
    <property type="match status" value="1"/>
</dbReference>
<dbReference type="InParanoid" id="G4TRA2"/>
<accession>G4TRA2</accession>
<dbReference type="GO" id="GO:0031573">
    <property type="term" value="P:mitotic intra-S DNA damage checkpoint signaling"/>
    <property type="evidence" value="ECO:0007669"/>
    <property type="project" value="TreeGrafter"/>
</dbReference>
<evidence type="ECO:0000256" key="2">
    <source>
        <dbReference type="ARBA" id="ARBA00005563"/>
    </source>
</evidence>
<comment type="caution">
    <text evidence="5">The sequence shown here is derived from an EMBL/GenBank/DDBJ whole genome shotgun (WGS) entry which is preliminary data.</text>
</comment>
<dbReference type="GO" id="GO:0005730">
    <property type="term" value="C:nucleolus"/>
    <property type="evidence" value="ECO:0007669"/>
    <property type="project" value="InterPro"/>
</dbReference>
<dbReference type="InterPro" id="IPR016580">
    <property type="entry name" value="HUS1"/>
</dbReference>
<dbReference type="Proteomes" id="UP000007148">
    <property type="component" value="Unassembled WGS sequence"/>
</dbReference>
<dbReference type="Pfam" id="PF04005">
    <property type="entry name" value="Hus1"/>
    <property type="match status" value="1"/>
</dbReference>
<dbReference type="GO" id="GO:0030896">
    <property type="term" value="C:checkpoint clamp complex"/>
    <property type="evidence" value="ECO:0007669"/>
    <property type="project" value="InterPro"/>
</dbReference>
<reference evidence="5 6" key="1">
    <citation type="journal article" date="2011" name="PLoS Pathog.">
        <title>Endophytic Life Strategies Decoded by Genome and Transcriptome Analyses of the Mutualistic Root Symbiont Piriformospora indica.</title>
        <authorList>
            <person name="Zuccaro A."/>
            <person name="Lahrmann U."/>
            <person name="Guldener U."/>
            <person name="Langen G."/>
            <person name="Pfiffi S."/>
            <person name="Biedenkopf D."/>
            <person name="Wong P."/>
            <person name="Samans B."/>
            <person name="Grimm C."/>
            <person name="Basiewicz M."/>
            <person name="Murat C."/>
            <person name="Martin F."/>
            <person name="Kogel K.H."/>
        </authorList>
    </citation>
    <scope>NUCLEOTIDE SEQUENCE [LARGE SCALE GENOMIC DNA]</scope>
    <source>
        <strain evidence="5 6">DSM 11827</strain>
    </source>
</reference>
<dbReference type="PIRSF" id="PIRSF011312">
    <property type="entry name" value="Cell_cycle_HUS1"/>
    <property type="match status" value="1"/>
</dbReference>
<keyword evidence="6" id="KW-1185">Reference proteome</keyword>
<keyword evidence="3" id="KW-0539">Nucleus</keyword>
<dbReference type="Gene3D" id="3.70.10.10">
    <property type="match status" value="1"/>
</dbReference>
<dbReference type="GO" id="GO:0006289">
    <property type="term" value="P:nucleotide-excision repair"/>
    <property type="evidence" value="ECO:0007669"/>
    <property type="project" value="TreeGrafter"/>
</dbReference>
<dbReference type="OrthoDB" id="337750at2759"/>
<organism evidence="5 6">
    <name type="scientific">Serendipita indica (strain DSM 11827)</name>
    <name type="common">Root endophyte fungus</name>
    <name type="synonym">Piriformospora indica</name>
    <dbReference type="NCBI Taxonomy" id="1109443"/>
    <lineage>
        <taxon>Eukaryota</taxon>
        <taxon>Fungi</taxon>
        <taxon>Dikarya</taxon>
        <taxon>Basidiomycota</taxon>
        <taxon>Agaricomycotina</taxon>
        <taxon>Agaricomycetes</taxon>
        <taxon>Sebacinales</taxon>
        <taxon>Serendipitaceae</taxon>
        <taxon>Serendipita</taxon>
    </lineage>
</organism>
<dbReference type="EMBL" id="CAFZ01000257">
    <property type="protein sequence ID" value="CCA73845.1"/>
    <property type="molecule type" value="Genomic_DNA"/>
</dbReference>
<name>G4TRA2_SERID</name>
<sequence>MRFKAKIDNVILLTNLLQSAEKMGKRAILKLTSETVFLICTKGEGDVQMWSQVPADNIFGDYRIESNTNNNTIALEFSITPLLQAIRSAGYRDSAETTVRLAKKGTEAALCIEAKAQTRDGKRVNITHDVHVVVRRAAEVDEMAQPRCPPLETHIELPSVDQCRPVVEHLSRIGDIIWLGATRDGRFRLGIKTTAGDIETMWKNLKNATVVRQETEEDDMEDQSIDDSDWHVVPLASKVLQKWFSSQILQNHIIAGIAPNYCVVAYVYVGDRKHGGVITYYMPSRHIAYD</sequence>
<dbReference type="SUPFAM" id="SSF55979">
    <property type="entry name" value="DNA clamp"/>
    <property type="match status" value="1"/>
</dbReference>
<evidence type="ECO:0000256" key="4">
    <source>
        <dbReference type="PIRNR" id="PIRNR011312"/>
    </source>
</evidence>